<dbReference type="AlphaFoldDB" id="A0A0E9SUS2"/>
<dbReference type="EMBL" id="GBXM01064192">
    <property type="protein sequence ID" value="JAH44385.1"/>
    <property type="molecule type" value="Transcribed_RNA"/>
</dbReference>
<organism evidence="1">
    <name type="scientific">Anguilla anguilla</name>
    <name type="common">European freshwater eel</name>
    <name type="synonym">Muraena anguilla</name>
    <dbReference type="NCBI Taxonomy" id="7936"/>
    <lineage>
        <taxon>Eukaryota</taxon>
        <taxon>Metazoa</taxon>
        <taxon>Chordata</taxon>
        <taxon>Craniata</taxon>
        <taxon>Vertebrata</taxon>
        <taxon>Euteleostomi</taxon>
        <taxon>Actinopterygii</taxon>
        <taxon>Neopterygii</taxon>
        <taxon>Teleostei</taxon>
        <taxon>Anguilliformes</taxon>
        <taxon>Anguillidae</taxon>
        <taxon>Anguilla</taxon>
    </lineage>
</organism>
<reference evidence="1" key="1">
    <citation type="submission" date="2014-11" db="EMBL/GenBank/DDBJ databases">
        <authorList>
            <person name="Amaro Gonzalez C."/>
        </authorList>
    </citation>
    <scope>NUCLEOTIDE SEQUENCE</scope>
</reference>
<name>A0A0E9SUS2_ANGAN</name>
<reference evidence="1" key="2">
    <citation type="journal article" date="2015" name="Fish Shellfish Immunol.">
        <title>Early steps in the European eel (Anguilla anguilla)-Vibrio vulnificus interaction in the gills: Role of the RtxA13 toxin.</title>
        <authorList>
            <person name="Callol A."/>
            <person name="Pajuelo D."/>
            <person name="Ebbesson L."/>
            <person name="Teles M."/>
            <person name="MacKenzie S."/>
            <person name="Amaro C."/>
        </authorList>
    </citation>
    <scope>NUCLEOTIDE SEQUENCE</scope>
</reference>
<accession>A0A0E9SUS2</accession>
<evidence type="ECO:0000313" key="1">
    <source>
        <dbReference type="EMBL" id="JAH44385.1"/>
    </source>
</evidence>
<dbReference type="EMBL" id="GBXM01103772">
    <property type="protein sequence ID" value="JAH04805.1"/>
    <property type="molecule type" value="Transcribed_RNA"/>
</dbReference>
<protein>
    <submittedName>
        <fullName evidence="1">Uncharacterized protein</fullName>
    </submittedName>
</protein>
<sequence>MGCTDHILSITVFTGPVIGSEDKGPHQCHQTVL</sequence>
<proteinExistence type="predicted"/>